<keyword evidence="1" id="KW-1133">Transmembrane helix</keyword>
<protein>
    <recommendedName>
        <fullName evidence="4">DUF2909 domain-containing protein</fullName>
    </recommendedName>
</protein>
<keyword evidence="1" id="KW-0812">Transmembrane</keyword>
<keyword evidence="1" id="KW-0472">Membrane</keyword>
<gene>
    <name evidence="2" type="ORF">RF679_13940</name>
</gene>
<dbReference type="EMBL" id="CP133720">
    <property type="protein sequence ID" value="WMW79747.1"/>
    <property type="molecule type" value="Genomic_DNA"/>
</dbReference>
<dbReference type="RefSeq" id="WP_309481242.1">
    <property type="nucleotide sequence ID" value="NZ_CP133720.1"/>
</dbReference>
<accession>A0ABY9REU2</accession>
<organism evidence="2 3">
    <name type="scientific">Undibacterium cyanobacteriorum</name>
    <dbReference type="NCBI Taxonomy" id="3073561"/>
    <lineage>
        <taxon>Bacteria</taxon>
        <taxon>Pseudomonadati</taxon>
        <taxon>Pseudomonadota</taxon>
        <taxon>Betaproteobacteria</taxon>
        <taxon>Burkholderiales</taxon>
        <taxon>Oxalobacteraceae</taxon>
        <taxon>Undibacterium</taxon>
    </lineage>
</organism>
<keyword evidence="3" id="KW-1185">Reference proteome</keyword>
<name>A0ABY9REU2_9BURK</name>
<evidence type="ECO:0008006" key="4">
    <source>
        <dbReference type="Google" id="ProtNLM"/>
    </source>
</evidence>
<evidence type="ECO:0000256" key="1">
    <source>
        <dbReference type="SAM" id="Phobius"/>
    </source>
</evidence>
<evidence type="ECO:0000313" key="3">
    <source>
        <dbReference type="Proteomes" id="UP001181355"/>
    </source>
</evidence>
<proteinExistence type="predicted"/>
<dbReference type="Proteomes" id="UP001181355">
    <property type="component" value="Chromosome"/>
</dbReference>
<reference evidence="2" key="1">
    <citation type="submission" date="2023-09" db="EMBL/GenBank/DDBJ databases">
        <title>Undibacterium sp. 20NA77.5 isolated from freshwater.</title>
        <authorList>
            <person name="Le V."/>
            <person name="Ko S.-R."/>
            <person name="Ahn C.-Y."/>
            <person name="Oh H.-M."/>
        </authorList>
    </citation>
    <scope>NUCLEOTIDE SEQUENCE</scope>
    <source>
        <strain evidence="2">20NA77.5</strain>
    </source>
</reference>
<evidence type="ECO:0000313" key="2">
    <source>
        <dbReference type="EMBL" id="WMW79747.1"/>
    </source>
</evidence>
<feature type="transmembrane region" description="Helical" evidence="1">
    <location>
        <begin position="40"/>
        <end position="60"/>
    </location>
</feature>
<sequence length="63" mass="7151">MKHFVILLILILASYGLWHLTSPLIRREATHALHRHGLRILAVIAVLVGLLVFAYFVPALRLI</sequence>